<keyword evidence="1" id="KW-1133">Transmembrane helix</keyword>
<protein>
    <submittedName>
        <fullName evidence="2">General stress protein CsbA</fullName>
    </submittedName>
</protein>
<keyword evidence="1" id="KW-0812">Transmembrane</keyword>
<organism evidence="2 3">
    <name type="scientific">Phyllobacterium myrsinacearum</name>
    <dbReference type="NCBI Taxonomy" id="28101"/>
    <lineage>
        <taxon>Bacteria</taxon>
        <taxon>Pseudomonadati</taxon>
        <taxon>Pseudomonadota</taxon>
        <taxon>Alphaproteobacteria</taxon>
        <taxon>Hyphomicrobiales</taxon>
        <taxon>Phyllobacteriaceae</taxon>
        <taxon>Phyllobacterium</taxon>
    </lineage>
</organism>
<dbReference type="AlphaFoldDB" id="A0A839EQN7"/>
<evidence type="ECO:0000256" key="1">
    <source>
        <dbReference type="SAM" id="Phobius"/>
    </source>
</evidence>
<sequence length="123" mass="12625">MSRMVIITVIGAVLLIAAAVSAGMTLNFLGSSIVVPGDVVALNAGGSHPQIAFVTKTGEQVSYPQGGLVFGSKVGDRVEVRYRTDSPKQSATLNQFGAIWTVTIVLAGLGAGFVFTGLSNLLS</sequence>
<accession>A0A839EQN7</accession>
<dbReference type="Proteomes" id="UP000549052">
    <property type="component" value="Unassembled WGS sequence"/>
</dbReference>
<evidence type="ECO:0000313" key="2">
    <source>
        <dbReference type="EMBL" id="MBA8879726.1"/>
    </source>
</evidence>
<dbReference type="RefSeq" id="WP_210278167.1">
    <property type="nucleotide sequence ID" value="NZ_JACGXN010000005.1"/>
</dbReference>
<feature type="transmembrane region" description="Helical" evidence="1">
    <location>
        <begin position="98"/>
        <end position="122"/>
    </location>
</feature>
<gene>
    <name evidence="2" type="ORF">FHW16_003445</name>
</gene>
<dbReference type="EMBL" id="JACGXN010000005">
    <property type="protein sequence ID" value="MBA8879726.1"/>
    <property type="molecule type" value="Genomic_DNA"/>
</dbReference>
<keyword evidence="1" id="KW-0472">Membrane</keyword>
<proteinExistence type="predicted"/>
<comment type="caution">
    <text evidence="2">The sequence shown here is derived from an EMBL/GenBank/DDBJ whole genome shotgun (WGS) entry which is preliminary data.</text>
</comment>
<evidence type="ECO:0000313" key="3">
    <source>
        <dbReference type="Proteomes" id="UP000549052"/>
    </source>
</evidence>
<reference evidence="2 3" key="1">
    <citation type="submission" date="2020-07" db="EMBL/GenBank/DDBJ databases">
        <title>Genomic Encyclopedia of Type Strains, Phase IV (KMG-V): Genome sequencing to study the core and pangenomes of soil and plant-associated prokaryotes.</title>
        <authorList>
            <person name="Whitman W."/>
        </authorList>
    </citation>
    <scope>NUCLEOTIDE SEQUENCE [LARGE SCALE GENOMIC DNA]</scope>
    <source>
        <strain evidence="2 3">AN3</strain>
    </source>
</reference>
<name>A0A839EQN7_9HYPH</name>
<keyword evidence="3" id="KW-1185">Reference proteome</keyword>